<evidence type="ECO:0000256" key="1">
    <source>
        <dbReference type="ARBA" id="ARBA00002180"/>
    </source>
</evidence>
<keyword evidence="13" id="KW-0239">DNA-directed DNA polymerase</keyword>
<dbReference type="InterPro" id="IPR039537">
    <property type="entry name" value="Retrotran_Ty1/copia-like"/>
</dbReference>
<keyword evidence="7" id="KW-0255">Endonuclease</keyword>
<dbReference type="InterPro" id="IPR057670">
    <property type="entry name" value="SH3_retrovirus"/>
</dbReference>
<feature type="compositionally biased region" description="Polar residues" evidence="17">
    <location>
        <begin position="1016"/>
        <end position="1030"/>
    </location>
</feature>
<dbReference type="PANTHER" id="PTHR42648:SF11">
    <property type="entry name" value="TRANSPOSON TY4-P GAG-POL POLYPROTEIN"/>
    <property type="match status" value="1"/>
</dbReference>
<dbReference type="PROSITE" id="PS50994">
    <property type="entry name" value="INTEGRASE"/>
    <property type="match status" value="1"/>
</dbReference>
<keyword evidence="10" id="KW-0460">Magnesium</keyword>
<keyword evidence="6" id="KW-0547">Nucleotide-binding</keyword>
<evidence type="ECO:0000256" key="14">
    <source>
        <dbReference type="ARBA" id="ARBA00023113"/>
    </source>
</evidence>
<evidence type="ECO:0000256" key="6">
    <source>
        <dbReference type="ARBA" id="ARBA00022741"/>
    </source>
</evidence>
<feature type="coiled-coil region" evidence="16">
    <location>
        <begin position="731"/>
        <end position="799"/>
    </location>
</feature>
<evidence type="ECO:0000256" key="7">
    <source>
        <dbReference type="ARBA" id="ARBA00022759"/>
    </source>
</evidence>
<reference evidence="19" key="1">
    <citation type="journal article" date="2022" name="Int. J. Mol. Sci.">
        <title>Draft Genome of Tanacetum Coccineum: Genomic Comparison of Closely Related Tanacetum-Family Plants.</title>
        <authorList>
            <person name="Yamashiro T."/>
            <person name="Shiraishi A."/>
            <person name="Nakayama K."/>
            <person name="Satake H."/>
        </authorList>
    </citation>
    <scope>NUCLEOTIDE SEQUENCE</scope>
</reference>
<dbReference type="EMBL" id="BQNB010013081">
    <property type="protein sequence ID" value="GJT11610.1"/>
    <property type="molecule type" value="Genomic_DNA"/>
</dbReference>
<keyword evidence="16" id="KW-0175">Coiled coil</keyword>
<keyword evidence="15" id="KW-0233">DNA recombination</keyword>
<keyword evidence="5" id="KW-0479">Metal-binding</keyword>
<evidence type="ECO:0000256" key="17">
    <source>
        <dbReference type="SAM" id="MobiDB-lite"/>
    </source>
</evidence>
<reference evidence="19" key="2">
    <citation type="submission" date="2022-01" db="EMBL/GenBank/DDBJ databases">
        <authorList>
            <person name="Yamashiro T."/>
            <person name="Shiraishi A."/>
            <person name="Satake H."/>
            <person name="Nakayama K."/>
        </authorList>
    </citation>
    <scope>NUCLEOTIDE SEQUENCE</scope>
</reference>
<keyword evidence="11" id="KW-0229">DNA integration</keyword>
<dbReference type="Pfam" id="PF13976">
    <property type="entry name" value="gag_pre-integrs"/>
    <property type="match status" value="1"/>
</dbReference>
<evidence type="ECO:0000256" key="16">
    <source>
        <dbReference type="SAM" id="Coils"/>
    </source>
</evidence>
<feature type="domain" description="Integrase catalytic" evidence="18">
    <location>
        <begin position="1379"/>
        <end position="1554"/>
    </location>
</feature>
<evidence type="ECO:0000256" key="12">
    <source>
        <dbReference type="ARBA" id="ARBA00022918"/>
    </source>
</evidence>
<feature type="region of interest" description="Disordered" evidence="17">
    <location>
        <begin position="965"/>
        <end position="1049"/>
    </location>
</feature>
<evidence type="ECO:0000313" key="20">
    <source>
        <dbReference type="Proteomes" id="UP001151760"/>
    </source>
</evidence>
<keyword evidence="3" id="KW-0645">Protease</keyword>
<evidence type="ECO:0000256" key="10">
    <source>
        <dbReference type="ARBA" id="ARBA00022842"/>
    </source>
</evidence>
<dbReference type="PANTHER" id="PTHR42648">
    <property type="entry name" value="TRANSPOSASE, PUTATIVE-RELATED"/>
    <property type="match status" value="1"/>
</dbReference>
<evidence type="ECO:0000256" key="2">
    <source>
        <dbReference type="ARBA" id="ARBA00022612"/>
    </source>
</evidence>
<feature type="compositionally biased region" description="Polar residues" evidence="17">
    <location>
        <begin position="972"/>
        <end position="996"/>
    </location>
</feature>
<evidence type="ECO:0000256" key="9">
    <source>
        <dbReference type="ARBA" id="ARBA00022840"/>
    </source>
</evidence>
<keyword evidence="12" id="KW-0695">RNA-directed DNA polymerase</keyword>
<keyword evidence="20" id="KW-1185">Reference proteome</keyword>
<evidence type="ECO:0000259" key="18">
    <source>
        <dbReference type="PROSITE" id="PS50994"/>
    </source>
</evidence>
<dbReference type="Proteomes" id="UP001151760">
    <property type="component" value="Unassembled WGS sequence"/>
</dbReference>
<dbReference type="Pfam" id="PF22936">
    <property type="entry name" value="Pol_BBD"/>
    <property type="match status" value="1"/>
</dbReference>
<dbReference type="Gene3D" id="3.30.420.10">
    <property type="entry name" value="Ribonuclease H-like superfamily/Ribonuclease H"/>
    <property type="match status" value="1"/>
</dbReference>
<keyword evidence="13" id="KW-0548">Nucleotidyltransferase</keyword>
<evidence type="ECO:0000256" key="13">
    <source>
        <dbReference type="ARBA" id="ARBA00022932"/>
    </source>
</evidence>
<evidence type="ECO:0000256" key="8">
    <source>
        <dbReference type="ARBA" id="ARBA00022801"/>
    </source>
</evidence>
<sequence>MVGFIGDFGVISRCSSWRVAEFLHGGLRKIIILLRTWFTNPLTHGGFALGGELLKRRVVASCSRGGVVTKAAVLLLAAELKYSMQEDIQCAGSDTRPPMLDRTDFESWQQRIRLYCLGKDNGENIMKSIKEGPFQMGTVSDVITGGTEGAIQQGPVRARVLNDLSAEEKERYKADIRATNILLQVLDEEQSLFLAGEQATNFDEDVDNSPENDLALNVDHVFEADECDAFDSDIDEGPTTQTMFMENLTYEDPICDEAGPSYDSNTPCEVQDHDTFVDHMDEYQEVHEMQNDVQHNYVVDSDADYTSDSNIIPYDQYVEDNEEHVVQSNVSSVRNDALMSILDEMHEQGVQSRLANKPDMVVNDSVTSELARYKELVGEYEKRAKFELTDREQKIDEQMRIIISDRNRKETSLKSELHSAQILLSSTVDHYKSKTEEVTLLKKDFKQKEDKFLEEFLDLKKLKDKIEDRLYKQDQSVQTVHMLCKPKSFYDEKHKVAIGYKNPVCLARAKQAQSALYNGHVLVTTNHTPTVIHDSEDTRELAEITRNRMLLKMQSPLYNNNRKKAETLAPKPISALTVYPPNTPVKLVPRILPTKSQVKINLYVLTQLFTEFDKTCKTRITPTGITEGERGFEQTKRCYLTEVIPFFKTLKEHFVGVQTALFKEVKEMEEIFDQMNNEVDKNTVDKQCAEIEKKNLLIENENLIVNCLSTQLLYDVEKSRCLDLEADMSKVHDESKLISKLEREYLNLQLKYQHLQESFDNKNSQASQEAPDFNSFFKIKNLEHQIQEKDNVIRHLKDLVANVNDRSREPYNAVDVTALIEQNDCDRVELEKVKQHYKELYDSIKITRAHTSEKTSTMLNEIESLKAQLRSKEPCFTSDYVKPKVLAPGMYAIDVKPIPHPLKNNRSAHLNYISHLKESVETVREIVEEARVVKPLDSSLNYACRYTKLSQELLECVIGTCPKSFNERDNKAPSTPVTRKKQVTFSDKPGTSSSNTQKHKVHQRVQLTNIPVLPSTGVNDSTEASGSKPRSNTKKNRILPAKKENKKEVEVRLRTNKSVWTKVNRVDSSISSKRVVINSNSESVNSASHGMCVVNILNSVNATPTVRIVLNKEKQIWKPKGKLSDNSLNKTKQIWKPKGKLSDNSLSKTQRVWKATGKLFADIGYQWRPTGKKLTLGKLDCGSQWRPTGKKFALGEMCHLTKLSVKCCSKHMTGNRSKLMNFVEKFIGSVRFGNDHLGAIMGYGDYVMGDSVISRVYYVEGLGHNLFSVGQFCDSDLEVAFRKHTCFVRDIKGTDILKGSRGTNLYTISIDEMMKSSPICLLSKASKSKSWLWHRRLNHLNFGTINDLARKDLVRGLPRLKFEKDHLCSACQLGKSKKFSHRPKSENTNMEVLHTLHMDLCGPMRVQSIKGKKYILVIVDDYSRFTWVKFLRSKDETPEFVTNFLKQIQVGLNKTVRFIRTDNGTEFVNQVMSEYYEGVGIFHQTSVPRTPQQNGVVERRNRTLVEAARTMMIFSKAPMFLWAEAVATACYTQNRSLIHTRHNKTPYELVHDKKPDLTFFRVFGALCYPTNDSEDLGKFQAKADIGIFVGYAPSRKGYRIYNKRTRRLMETIHVTFDEMHQSMAPARMSSGPEPFILSPGQLKSGLAPTDKELEICPTGTSLFYIQLLMMHRNKCSAVKHRYSSSVNIRILEEPIQEDTPIIHDVLPSSHNLVTEDPSLAQSSSGIIGISSSPIYVMVYRSQVDLKVKLNEYGDVLKKTNLRFSWQRDSSGGQPEGFEEPDILLTFIALLKERLCIGLASTKGVYAHSKVPDGK</sequence>
<proteinExistence type="predicted"/>
<dbReference type="Pfam" id="PF25597">
    <property type="entry name" value="SH3_retrovirus"/>
    <property type="match status" value="1"/>
</dbReference>
<keyword evidence="2" id="KW-1188">Viral release from host cell</keyword>
<dbReference type="InterPro" id="IPR001584">
    <property type="entry name" value="Integrase_cat-core"/>
</dbReference>
<accession>A0ABQ5B9R6</accession>
<keyword evidence="13" id="KW-0808">Transferase</keyword>
<evidence type="ECO:0000256" key="4">
    <source>
        <dbReference type="ARBA" id="ARBA00022722"/>
    </source>
</evidence>
<keyword evidence="4" id="KW-0540">Nuclease</keyword>
<evidence type="ECO:0000313" key="19">
    <source>
        <dbReference type="EMBL" id="GJT11610.1"/>
    </source>
</evidence>
<organism evidence="19 20">
    <name type="scientific">Tanacetum coccineum</name>
    <dbReference type="NCBI Taxonomy" id="301880"/>
    <lineage>
        <taxon>Eukaryota</taxon>
        <taxon>Viridiplantae</taxon>
        <taxon>Streptophyta</taxon>
        <taxon>Embryophyta</taxon>
        <taxon>Tracheophyta</taxon>
        <taxon>Spermatophyta</taxon>
        <taxon>Magnoliopsida</taxon>
        <taxon>eudicotyledons</taxon>
        <taxon>Gunneridae</taxon>
        <taxon>Pentapetalae</taxon>
        <taxon>asterids</taxon>
        <taxon>campanulids</taxon>
        <taxon>Asterales</taxon>
        <taxon>Asteraceae</taxon>
        <taxon>Asteroideae</taxon>
        <taxon>Anthemideae</taxon>
        <taxon>Anthemidinae</taxon>
        <taxon>Tanacetum</taxon>
    </lineage>
</organism>
<dbReference type="InterPro" id="IPR036397">
    <property type="entry name" value="RNaseH_sf"/>
</dbReference>
<evidence type="ECO:0000256" key="11">
    <source>
        <dbReference type="ARBA" id="ARBA00022908"/>
    </source>
</evidence>
<dbReference type="InterPro" id="IPR025724">
    <property type="entry name" value="GAG-pre-integrase_dom"/>
</dbReference>
<comment type="caution">
    <text evidence="19">The sequence shown here is derived from an EMBL/GenBank/DDBJ whole genome shotgun (WGS) entry which is preliminary data.</text>
</comment>
<evidence type="ECO:0000256" key="15">
    <source>
        <dbReference type="ARBA" id="ARBA00023172"/>
    </source>
</evidence>
<keyword evidence="14" id="KW-0917">Virion maturation</keyword>
<dbReference type="InterPro" id="IPR054722">
    <property type="entry name" value="PolX-like_BBD"/>
</dbReference>
<keyword evidence="9" id="KW-0067">ATP-binding</keyword>
<dbReference type="Pfam" id="PF00665">
    <property type="entry name" value="rve"/>
    <property type="match status" value="1"/>
</dbReference>
<dbReference type="InterPro" id="IPR012337">
    <property type="entry name" value="RNaseH-like_sf"/>
</dbReference>
<evidence type="ECO:0000256" key="5">
    <source>
        <dbReference type="ARBA" id="ARBA00022723"/>
    </source>
</evidence>
<dbReference type="SUPFAM" id="SSF53098">
    <property type="entry name" value="Ribonuclease H-like"/>
    <property type="match status" value="1"/>
</dbReference>
<keyword evidence="8" id="KW-0378">Hydrolase</keyword>
<protein>
    <submittedName>
        <fullName evidence="19">Retrovirus-related pol polyprotein from transposon TNT 1-94</fullName>
    </submittedName>
</protein>
<evidence type="ECO:0000256" key="3">
    <source>
        <dbReference type="ARBA" id="ARBA00022670"/>
    </source>
</evidence>
<name>A0ABQ5B9R6_9ASTR</name>
<gene>
    <name evidence="19" type="ORF">Tco_0858652</name>
</gene>
<comment type="function">
    <text evidence="1">The aspartyl protease (PR) mediates the proteolytic cleavages of the Gag and Gag-Pol polyproteins after assembly of the VLP.</text>
</comment>